<dbReference type="Proteomes" id="UP001484239">
    <property type="component" value="Unassembled WGS sequence"/>
</dbReference>
<gene>
    <name evidence="1" type="ORF">WI372_01060</name>
</gene>
<dbReference type="EMBL" id="JBBHLI010000001">
    <property type="protein sequence ID" value="MEK9499568.1"/>
    <property type="molecule type" value="Genomic_DNA"/>
</dbReference>
<proteinExistence type="predicted"/>
<organism evidence="1 2">
    <name type="scientific">Gaopeijia maritima</name>
    <dbReference type="NCBI Taxonomy" id="3119007"/>
    <lineage>
        <taxon>Bacteria</taxon>
        <taxon>Pseudomonadati</taxon>
        <taxon>Gemmatimonadota</taxon>
        <taxon>Longimicrobiia</taxon>
        <taxon>Gaopeijiales</taxon>
        <taxon>Gaopeijiaceae</taxon>
        <taxon>Gaopeijia</taxon>
    </lineage>
</organism>
<reference evidence="1 2" key="1">
    <citation type="submission" date="2024-02" db="EMBL/GenBank/DDBJ databases">
        <title>A novel Gemmatimonadota bacterium.</title>
        <authorList>
            <person name="Du Z.-J."/>
            <person name="Ye Y.-Q."/>
        </authorList>
    </citation>
    <scope>NUCLEOTIDE SEQUENCE [LARGE SCALE GENOMIC DNA]</scope>
    <source>
        <strain evidence="1 2">DH-20</strain>
    </source>
</reference>
<protein>
    <submittedName>
        <fullName evidence="1">Uncharacterized protein</fullName>
    </submittedName>
</protein>
<name>A0ABU9E619_9BACT</name>
<sequence length="136" mass="14550">MNRRAFGISSRRILALLGATLLLACGGNTRSSPFGSGRAAPAEPAQVVVENRYWSDMTIYVDRAGSRSRLGTVSTNQTRTFDLSPVVAPPGASVAFVADPVGSADTYSSPRTPVVPGDRYRWTLAVELAHSTLVRR</sequence>
<dbReference type="PROSITE" id="PS51257">
    <property type="entry name" value="PROKAR_LIPOPROTEIN"/>
    <property type="match status" value="1"/>
</dbReference>
<comment type="caution">
    <text evidence="1">The sequence shown here is derived from an EMBL/GenBank/DDBJ whole genome shotgun (WGS) entry which is preliminary data.</text>
</comment>
<accession>A0ABU9E619</accession>
<evidence type="ECO:0000313" key="2">
    <source>
        <dbReference type="Proteomes" id="UP001484239"/>
    </source>
</evidence>
<evidence type="ECO:0000313" key="1">
    <source>
        <dbReference type="EMBL" id="MEK9499568.1"/>
    </source>
</evidence>
<keyword evidence="2" id="KW-1185">Reference proteome</keyword>
<dbReference type="RefSeq" id="WP_405276383.1">
    <property type="nucleotide sequence ID" value="NZ_JBBHLI010000001.1"/>
</dbReference>